<protein>
    <recommendedName>
        <fullName evidence="4">THAP-type domain-containing protein</fullName>
    </recommendedName>
</protein>
<reference evidence="2 3" key="2">
    <citation type="submission" date="2017-04" db="EMBL/GenBank/DDBJ databases">
        <title>CpG methylation of centromeres and impact of large insertions on vertebrate speciation.</title>
        <authorList>
            <person name="Ichikawa K."/>
            <person name="Yoshimura J."/>
            <person name="Morishita S."/>
        </authorList>
    </citation>
    <scope>NUCLEOTIDE SEQUENCE</scope>
    <source>
        <strain evidence="2 3">HNI</strain>
    </source>
</reference>
<evidence type="ECO:0000313" key="2">
    <source>
        <dbReference type="Ensembl" id="ENSORLP00020000934.1"/>
    </source>
</evidence>
<reference evidence="2" key="4">
    <citation type="submission" date="2025-09" db="UniProtKB">
        <authorList>
            <consortium name="Ensembl"/>
        </authorList>
    </citation>
    <scope>IDENTIFICATION</scope>
    <source>
        <strain evidence="2">HNI</strain>
    </source>
</reference>
<organism evidence="2 3">
    <name type="scientific">Oryzias latipes</name>
    <name type="common">Japanese rice fish</name>
    <name type="synonym">Japanese killifish</name>
    <dbReference type="NCBI Taxonomy" id="8090"/>
    <lineage>
        <taxon>Eukaryota</taxon>
        <taxon>Metazoa</taxon>
        <taxon>Chordata</taxon>
        <taxon>Craniata</taxon>
        <taxon>Vertebrata</taxon>
        <taxon>Euteleostomi</taxon>
        <taxon>Actinopterygii</taxon>
        <taxon>Neopterygii</taxon>
        <taxon>Teleostei</taxon>
        <taxon>Neoteleostei</taxon>
        <taxon>Acanthomorphata</taxon>
        <taxon>Ovalentaria</taxon>
        <taxon>Atherinomorphae</taxon>
        <taxon>Beloniformes</taxon>
        <taxon>Adrianichthyidae</taxon>
        <taxon>Oryziinae</taxon>
        <taxon>Oryzias</taxon>
    </lineage>
</organism>
<reference key="1">
    <citation type="journal article" date="2007" name="Nature">
        <title>The medaka draft genome and insights into vertebrate genome evolution.</title>
        <authorList>
            <person name="Kasahara M."/>
            <person name="Naruse K."/>
            <person name="Sasaki S."/>
            <person name="Nakatani Y."/>
            <person name="Qu W."/>
            <person name="Ahsan B."/>
            <person name="Yamada T."/>
            <person name="Nagayasu Y."/>
            <person name="Doi K."/>
            <person name="Kasai Y."/>
            <person name="Jindo T."/>
            <person name="Kobayashi D."/>
            <person name="Shimada A."/>
            <person name="Toyoda A."/>
            <person name="Kuroki Y."/>
            <person name="Fujiyama A."/>
            <person name="Sasaki T."/>
            <person name="Shimizu A."/>
            <person name="Asakawa S."/>
            <person name="Shimizu N."/>
            <person name="Hashimoto S."/>
            <person name="Yang J."/>
            <person name="Lee Y."/>
            <person name="Matsushima K."/>
            <person name="Sugano S."/>
            <person name="Sakaizumi M."/>
            <person name="Narita T."/>
            <person name="Ohishi K."/>
            <person name="Haga S."/>
            <person name="Ohta F."/>
            <person name="Nomoto H."/>
            <person name="Nogata K."/>
            <person name="Morishita T."/>
            <person name="Endo T."/>
            <person name="Shin-I T."/>
            <person name="Takeda H."/>
            <person name="Morishita S."/>
            <person name="Kohara Y."/>
        </authorList>
    </citation>
    <scope>NUCLEOTIDE SEQUENCE [LARGE SCALE GENOMIC DNA]</scope>
    <source>
        <strain>Hd-rR</strain>
    </source>
</reference>
<evidence type="ECO:0008006" key="4">
    <source>
        <dbReference type="Google" id="ProtNLM"/>
    </source>
</evidence>
<dbReference type="AlphaFoldDB" id="A0A3P9JXG3"/>
<reference evidence="2" key="3">
    <citation type="submission" date="2025-08" db="UniProtKB">
        <authorList>
            <consortium name="Ensembl"/>
        </authorList>
    </citation>
    <scope>IDENTIFICATION</scope>
    <source>
        <strain evidence="2">HNI</strain>
    </source>
</reference>
<evidence type="ECO:0000313" key="3">
    <source>
        <dbReference type="Proteomes" id="UP000265180"/>
    </source>
</evidence>
<dbReference type="Proteomes" id="UP000265180">
    <property type="component" value="Chromosome 23"/>
</dbReference>
<proteinExistence type="predicted"/>
<name>A0A3P9JXG3_ORYLA</name>
<sequence length="111" mass="12474">MSSPEPRRSLVILHPRSLRIPRARITRSCAAIVYLGNRKQTSANPDVSLWLPTNNTAWLCSKHFVETDFDKTGQTVRLKPGTLPSVGRRFPSPERRPCRARTPPDCTPSPV</sequence>
<dbReference type="Ensembl" id="ENSORLT00020013865.1">
    <property type="protein sequence ID" value="ENSORLP00020000934.1"/>
    <property type="gene ID" value="ENSORLG00020001648.1"/>
</dbReference>
<feature type="region of interest" description="Disordered" evidence="1">
    <location>
        <begin position="75"/>
        <end position="111"/>
    </location>
</feature>
<accession>A0A3P9JXG3</accession>
<evidence type="ECO:0000256" key="1">
    <source>
        <dbReference type="SAM" id="MobiDB-lite"/>
    </source>
</evidence>